<evidence type="ECO:0000256" key="3">
    <source>
        <dbReference type="ARBA" id="ARBA00022475"/>
    </source>
</evidence>
<feature type="transmembrane region" description="Helical" evidence="8">
    <location>
        <begin position="444"/>
        <end position="461"/>
    </location>
</feature>
<evidence type="ECO:0000256" key="2">
    <source>
        <dbReference type="ARBA" id="ARBA00022448"/>
    </source>
</evidence>
<protein>
    <submittedName>
        <fullName evidence="10">MFS transporter</fullName>
    </submittedName>
</protein>
<dbReference type="RefSeq" id="WP_114375544.1">
    <property type="nucleotide sequence ID" value="NZ_CP031092.1"/>
</dbReference>
<evidence type="ECO:0000256" key="4">
    <source>
        <dbReference type="ARBA" id="ARBA00022692"/>
    </source>
</evidence>
<dbReference type="Gene3D" id="1.20.1250.20">
    <property type="entry name" value="MFS general substrate transporter like domains"/>
    <property type="match status" value="1"/>
</dbReference>
<feature type="transmembrane region" description="Helical" evidence="8">
    <location>
        <begin position="170"/>
        <end position="189"/>
    </location>
</feature>
<evidence type="ECO:0000256" key="1">
    <source>
        <dbReference type="ARBA" id="ARBA00004651"/>
    </source>
</evidence>
<dbReference type="GO" id="GO:0005886">
    <property type="term" value="C:plasma membrane"/>
    <property type="evidence" value="ECO:0007669"/>
    <property type="project" value="UniProtKB-SubCell"/>
</dbReference>
<keyword evidence="2" id="KW-0813">Transport</keyword>
<dbReference type="NCBIfam" id="TIGR00711">
    <property type="entry name" value="efflux_EmrB"/>
    <property type="match status" value="1"/>
</dbReference>
<dbReference type="PANTHER" id="PTHR42718:SF24">
    <property type="entry name" value="MAJOR FACILITATOR SUPERFAMILY (MFS) PROFILE DOMAIN-CONTAINING PROTEIN"/>
    <property type="match status" value="1"/>
</dbReference>
<keyword evidence="6 8" id="KW-0472">Membrane</keyword>
<feature type="transmembrane region" description="Helical" evidence="8">
    <location>
        <begin position="139"/>
        <end position="158"/>
    </location>
</feature>
<dbReference type="SUPFAM" id="SSF103473">
    <property type="entry name" value="MFS general substrate transporter"/>
    <property type="match status" value="1"/>
</dbReference>
<organism evidence="10 11">
    <name type="scientific">Salicibibacter kimchii</name>
    <dbReference type="NCBI Taxonomy" id="2099786"/>
    <lineage>
        <taxon>Bacteria</taxon>
        <taxon>Bacillati</taxon>
        <taxon>Bacillota</taxon>
        <taxon>Bacilli</taxon>
        <taxon>Bacillales</taxon>
        <taxon>Bacillaceae</taxon>
        <taxon>Salicibibacter</taxon>
    </lineage>
</organism>
<feature type="transmembrane region" description="Helical" evidence="8">
    <location>
        <begin position="111"/>
        <end position="132"/>
    </location>
</feature>
<evidence type="ECO:0000256" key="5">
    <source>
        <dbReference type="ARBA" id="ARBA00022989"/>
    </source>
</evidence>
<dbReference type="KEGG" id="rue:DT065_17390"/>
<feature type="transmembrane region" description="Helical" evidence="8">
    <location>
        <begin position="305"/>
        <end position="323"/>
    </location>
</feature>
<feature type="region of interest" description="Disordered" evidence="7">
    <location>
        <begin position="471"/>
        <end position="494"/>
    </location>
</feature>
<evidence type="ECO:0000313" key="11">
    <source>
        <dbReference type="Proteomes" id="UP000252100"/>
    </source>
</evidence>
<gene>
    <name evidence="10" type="ORF">DT065_17390</name>
</gene>
<proteinExistence type="predicted"/>
<feature type="transmembrane region" description="Helical" evidence="8">
    <location>
        <begin position="335"/>
        <end position="353"/>
    </location>
</feature>
<dbReference type="InterPro" id="IPR011701">
    <property type="entry name" value="MFS"/>
</dbReference>
<name>A0A345C304_9BACI</name>
<feature type="transmembrane region" description="Helical" evidence="8">
    <location>
        <begin position="406"/>
        <end position="424"/>
    </location>
</feature>
<dbReference type="InterPro" id="IPR036259">
    <property type="entry name" value="MFS_trans_sf"/>
</dbReference>
<keyword evidence="3" id="KW-1003">Cell membrane</keyword>
<feature type="transmembrane region" description="Helical" evidence="8">
    <location>
        <begin position="266"/>
        <end position="285"/>
    </location>
</feature>
<sequence length="494" mass="53727">MTTSSQSSQTKNVKTIAAILLTGAFMAILNQTLLATALPHIMSDFGISADLGQWVNSVFMLVNGVMIPVTAFLIEKFTTRRLFFTAMGLFALGTLLCALAPTYAALIFGRIIQAAGAGIMMPLMQTVLLLVFPVERRGFAMGMVGLVIAFAPAVGPTLSGYLIEHFHWSILFWIIFPLSVLNIIVAYRVLKNVSFTRDPKLDIFSVILSTLGFGGLLYGFSFAGTYGWADPNVLLPMSLGLVTLGLFVWRQLILRQPILEVRVFKYGVFTTATIIGMIVFMSMIGSQTILPIYMQDMNDFSALETGLMLLPGAVAMGLMSPITGRIFDKFGARKLAIFGLFIVCATTFMFTQLTTTTSFAYLATVNTFRMFGMAFVMMPVTTAAINSLPNVLIPHGTAMNNTARQVAGSIGTAALVTVMSSMALAPEQAPSMNEAMVHGVNMAFWLATILTFIGFILSFFVPKGKGMPPDTIKESKAMSYTEEKKQNEASRQRG</sequence>
<keyword evidence="5 8" id="KW-1133">Transmembrane helix</keyword>
<dbReference type="GO" id="GO:0022857">
    <property type="term" value="F:transmembrane transporter activity"/>
    <property type="evidence" value="ECO:0007669"/>
    <property type="project" value="InterPro"/>
</dbReference>
<feature type="transmembrane region" description="Helical" evidence="8">
    <location>
        <begin position="359"/>
        <end position="385"/>
    </location>
</feature>
<dbReference type="EMBL" id="CP031092">
    <property type="protein sequence ID" value="AXF57585.1"/>
    <property type="molecule type" value="Genomic_DNA"/>
</dbReference>
<dbReference type="OrthoDB" id="9816041at2"/>
<feature type="transmembrane region" description="Helical" evidence="8">
    <location>
        <begin position="233"/>
        <end position="254"/>
    </location>
</feature>
<reference evidence="10 11" key="1">
    <citation type="journal article" date="2018" name="J. Microbiol.">
        <title>Salicibibacter kimchii gen. nov., sp. nov., a moderately halophilic and alkalitolerant bacterium in the family Bacillaceae, isolated from kimchi.</title>
        <authorList>
            <person name="Jang J.Y."/>
            <person name="Oh Y.J."/>
            <person name="Lim S.K."/>
            <person name="Park H.K."/>
            <person name="Lee C."/>
            <person name="Kim J.Y."/>
            <person name="Lee M.A."/>
            <person name="Choi H.J."/>
        </authorList>
    </citation>
    <scope>NUCLEOTIDE SEQUENCE [LARGE SCALE GENOMIC DNA]</scope>
    <source>
        <strain evidence="10 11">NKC1-1</strain>
    </source>
</reference>
<dbReference type="CDD" id="cd17503">
    <property type="entry name" value="MFS_LmrB_MDR_like"/>
    <property type="match status" value="1"/>
</dbReference>
<dbReference type="Proteomes" id="UP000252100">
    <property type="component" value="Chromosome"/>
</dbReference>
<dbReference type="Pfam" id="PF07690">
    <property type="entry name" value="MFS_1"/>
    <property type="match status" value="1"/>
</dbReference>
<dbReference type="PRINTS" id="PR01036">
    <property type="entry name" value="TCRTETB"/>
</dbReference>
<evidence type="ECO:0000313" key="10">
    <source>
        <dbReference type="EMBL" id="AXF57585.1"/>
    </source>
</evidence>
<evidence type="ECO:0000259" key="9">
    <source>
        <dbReference type="PROSITE" id="PS50850"/>
    </source>
</evidence>
<dbReference type="PANTHER" id="PTHR42718">
    <property type="entry name" value="MAJOR FACILITATOR SUPERFAMILY MULTIDRUG TRANSPORTER MFSC"/>
    <property type="match status" value="1"/>
</dbReference>
<dbReference type="InterPro" id="IPR020846">
    <property type="entry name" value="MFS_dom"/>
</dbReference>
<feature type="transmembrane region" description="Helical" evidence="8">
    <location>
        <begin position="81"/>
        <end position="105"/>
    </location>
</feature>
<feature type="domain" description="Major facilitator superfamily (MFS) profile" evidence="9">
    <location>
        <begin position="16"/>
        <end position="466"/>
    </location>
</feature>
<feature type="transmembrane region" description="Helical" evidence="8">
    <location>
        <begin position="54"/>
        <end position="74"/>
    </location>
</feature>
<accession>A0A345C304</accession>
<keyword evidence="4 8" id="KW-0812">Transmembrane</keyword>
<dbReference type="AlphaFoldDB" id="A0A345C304"/>
<keyword evidence="11" id="KW-1185">Reference proteome</keyword>
<dbReference type="PROSITE" id="PS50850">
    <property type="entry name" value="MFS"/>
    <property type="match status" value="1"/>
</dbReference>
<dbReference type="Gene3D" id="1.20.1720.10">
    <property type="entry name" value="Multidrug resistance protein D"/>
    <property type="match status" value="1"/>
</dbReference>
<evidence type="ECO:0000256" key="8">
    <source>
        <dbReference type="SAM" id="Phobius"/>
    </source>
</evidence>
<dbReference type="InterPro" id="IPR004638">
    <property type="entry name" value="EmrB-like"/>
</dbReference>
<feature type="transmembrane region" description="Helical" evidence="8">
    <location>
        <begin position="12"/>
        <end position="34"/>
    </location>
</feature>
<comment type="subcellular location">
    <subcellularLocation>
        <location evidence="1">Cell membrane</location>
        <topology evidence="1">Multi-pass membrane protein</topology>
    </subcellularLocation>
</comment>
<evidence type="ECO:0000256" key="7">
    <source>
        <dbReference type="SAM" id="MobiDB-lite"/>
    </source>
</evidence>
<evidence type="ECO:0000256" key="6">
    <source>
        <dbReference type="ARBA" id="ARBA00023136"/>
    </source>
</evidence>
<feature type="transmembrane region" description="Helical" evidence="8">
    <location>
        <begin position="201"/>
        <end position="221"/>
    </location>
</feature>